<dbReference type="EMBL" id="LT629711">
    <property type="protein sequence ID" value="SDP52175.1"/>
    <property type="molecule type" value="Genomic_DNA"/>
</dbReference>
<dbReference type="FunFam" id="1.10.10.10:FF:000001">
    <property type="entry name" value="LysR family transcriptional regulator"/>
    <property type="match status" value="1"/>
</dbReference>
<dbReference type="PANTHER" id="PTHR30346">
    <property type="entry name" value="TRANSCRIPTIONAL DUAL REGULATOR HCAR-RELATED"/>
    <property type="match status" value="1"/>
</dbReference>
<dbReference type="Gene3D" id="1.10.10.10">
    <property type="entry name" value="Winged helix-like DNA-binding domain superfamily/Winged helix DNA-binding domain"/>
    <property type="match status" value="1"/>
</dbReference>
<gene>
    <name evidence="7" type="ORF">SAMN04489867_2761</name>
</gene>
<keyword evidence="3 7" id="KW-0238">DNA-binding</keyword>
<keyword evidence="8" id="KW-1185">Reference proteome</keyword>
<keyword evidence="2" id="KW-0805">Transcription regulation</keyword>
<evidence type="ECO:0000313" key="8">
    <source>
        <dbReference type="Proteomes" id="UP000199077"/>
    </source>
</evidence>
<dbReference type="Pfam" id="PF00126">
    <property type="entry name" value="HTH_1"/>
    <property type="match status" value="1"/>
</dbReference>
<reference evidence="8" key="1">
    <citation type="submission" date="2016-10" db="EMBL/GenBank/DDBJ databases">
        <authorList>
            <person name="Varghese N."/>
            <person name="Submissions S."/>
        </authorList>
    </citation>
    <scope>NUCLEOTIDE SEQUENCE [LARGE SCALE GENOMIC DNA]</scope>
    <source>
        <strain evidence="8">DSM 22329</strain>
    </source>
</reference>
<proteinExistence type="inferred from homology"/>
<keyword evidence="4" id="KW-0804">Transcription</keyword>
<dbReference type="SUPFAM" id="SSF53850">
    <property type="entry name" value="Periplasmic binding protein-like II"/>
    <property type="match status" value="1"/>
</dbReference>
<dbReference type="STRING" id="443156.SAMN04489867_2761"/>
<evidence type="ECO:0000256" key="3">
    <source>
        <dbReference type="ARBA" id="ARBA00023125"/>
    </source>
</evidence>
<feature type="domain" description="HTH lysR-type" evidence="6">
    <location>
        <begin position="8"/>
        <end position="62"/>
    </location>
</feature>
<evidence type="ECO:0000313" key="7">
    <source>
        <dbReference type="EMBL" id="SDP52175.1"/>
    </source>
</evidence>
<evidence type="ECO:0000256" key="1">
    <source>
        <dbReference type="ARBA" id="ARBA00009437"/>
    </source>
</evidence>
<evidence type="ECO:0000259" key="6">
    <source>
        <dbReference type="PROSITE" id="PS50931"/>
    </source>
</evidence>
<evidence type="ECO:0000256" key="4">
    <source>
        <dbReference type="ARBA" id="ARBA00023163"/>
    </source>
</evidence>
<dbReference type="Gene3D" id="3.40.190.10">
    <property type="entry name" value="Periplasmic binding protein-like II"/>
    <property type="match status" value="2"/>
</dbReference>
<dbReference type="Proteomes" id="UP000199077">
    <property type="component" value="Chromosome I"/>
</dbReference>
<feature type="compositionally biased region" description="Low complexity" evidence="5">
    <location>
        <begin position="301"/>
        <end position="315"/>
    </location>
</feature>
<dbReference type="SUPFAM" id="SSF46785">
    <property type="entry name" value="Winged helix' DNA-binding domain"/>
    <property type="match status" value="1"/>
</dbReference>
<dbReference type="GO" id="GO:0032993">
    <property type="term" value="C:protein-DNA complex"/>
    <property type="evidence" value="ECO:0007669"/>
    <property type="project" value="TreeGrafter"/>
</dbReference>
<dbReference type="CDD" id="cd08423">
    <property type="entry name" value="PBP2_LTTR_like_6"/>
    <property type="match status" value="1"/>
</dbReference>
<organism evidence="7 8">
    <name type="scientific">Pedococcus dokdonensis</name>
    <dbReference type="NCBI Taxonomy" id="443156"/>
    <lineage>
        <taxon>Bacteria</taxon>
        <taxon>Bacillati</taxon>
        <taxon>Actinomycetota</taxon>
        <taxon>Actinomycetes</taxon>
        <taxon>Micrococcales</taxon>
        <taxon>Intrasporangiaceae</taxon>
        <taxon>Pedococcus</taxon>
    </lineage>
</organism>
<comment type="similarity">
    <text evidence="1">Belongs to the LysR transcriptional regulatory family.</text>
</comment>
<dbReference type="AlphaFoldDB" id="A0A1H0TEA8"/>
<evidence type="ECO:0000256" key="5">
    <source>
        <dbReference type="SAM" id="MobiDB-lite"/>
    </source>
</evidence>
<dbReference type="InterPro" id="IPR036388">
    <property type="entry name" value="WH-like_DNA-bd_sf"/>
</dbReference>
<dbReference type="PRINTS" id="PR00039">
    <property type="entry name" value="HTHLYSR"/>
</dbReference>
<dbReference type="InterPro" id="IPR000847">
    <property type="entry name" value="LysR_HTH_N"/>
</dbReference>
<dbReference type="PROSITE" id="PS50931">
    <property type="entry name" value="HTH_LYSR"/>
    <property type="match status" value="1"/>
</dbReference>
<sequence>MALMGQVRSVRVLCEVAAQGSFSSAARELGMTQSAVSQHVAALERECGLPLVVRGTRPLELTEAGLLLVRHGRQVTNRLEVADQELAQLSGRRAGRLRLGSFPTALTTFVPGALAQLHEKHPALTLTVVDDHMQGLAPRLLSGELDLAVVYESPVLGDDASRLVLVPLFDDPYRALLPAGHRLARSRTPLRLKDLGDETWVGGRVGSAWFRILQQECRAVGFEPRTMLATDDHRAVQSFVAAGLGVAVVPGLAASHPLEGVVVRELARPAPTRRVAVARLPGEPVAPPVLAMTEILRDQTSGLAGAGRSRASGVRKPPAAGRRG</sequence>
<evidence type="ECO:0000256" key="2">
    <source>
        <dbReference type="ARBA" id="ARBA00023015"/>
    </source>
</evidence>
<dbReference type="PANTHER" id="PTHR30346:SF29">
    <property type="entry name" value="LYSR SUBSTRATE-BINDING"/>
    <property type="match status" value="1"/>
</dbReference>
<dbReference type="InterPro" id="IPR005119">
    <property type="entry name" value="LysR_subst-bd"/>
</dbReference>
<dbReference type="GO" id="GO:0003677">
    <property type="term" value="F:DNA binding"/>
    <property type="evidence" value="ECO:0007669"/>
    <property type="project" value="UniProtKB-KW"/>
</dbReference>
<accession>A0A1H0TEA8</accession>
<feature type="region of interest" description="Disordered" evidence="5">
    <location>
        <begin position="301"/>
        <end position="324"/>
    </location>
</feature>
<protein>
    <submittedName>
        <fullName evidence="7">DNA-binding transcriptional regulator, LysR family</fullName>
    </submittedName>
</protein>
<dbReference type="GO" id="GO:0003700">
    <property type="term" value="F:DNA-binding transcription factor activity"/>
    <property type="evidence" value="ECO:0007669"/>
    <property type="project" value="InterPro"/>
</dbReference>
<dbReference type="Pfam" id="PF03466">
    <property type="entry name" value="LysR_substrate"/>
    <property type="match status" value="1"/>
</dbReference>
<name>A0A1H0TEA8_9MICO</name>
<dbReference type="InterPro" id="IPR036390">
    <property type="entry name" value="WH_DNA-bd_sf"/>
</dbReference>